<keyword evidence="3" id="KW-0731">Sigma factor</keyword>
<evidence type="ECO:0000259" key="6">
    <source>
        <dbReference type="Pfam" id="PF08281"/>
    </source>
</evidence>
<dbReference type="SUPFAM" id="SSF88946">
    <property type="entry name" value="Sigma2 domain of RNA polymerase sigma factors"/>
    <property type="match status" value="1"/>
</dbReference>
<dbReference type="InterPro" id="IPR013324">
    <property type="entry name" value="RNA_pol_sigma_r3/r4-like"/>
</dbReference>
<feature type="domain" description="RNA polymerase sigma-70 region 2" evidence="5">
    <location>
        <begin position="25"/>
        <end position="88"/>
    </location>
</feature>
<accession>A0A4Y8SHD1</accession>
<dbReference type="InterPro" id="IPR014327">
    <property type="entry name" value="RNA_pol_sigma70_bacteroid"/>
</dbReference>
<evidence type="ECO:0000313" key="7">
    <source>
        <dbReference type="EMBL" id="TFF38483.1"/>
    </source>
</evidence>
<dbReference type="NCBIfam" id="TIGR02937">
    <property type="entry name" value="sigma70-ECF"/>
    <property type="match status" value="1"/>
</dbReference>
<dbReference type="Proteomes" id="UP000297540">
    <property type="component" value="Unassembled WGS sequence"/>
</dbReference>
<protein>
    <submittedName>
        <fullName evidence="7">RNA polymerase sigma-70 factor</fullName>
    </submittedName>
</protein>
<dbReference type="RefSeq" id="WP_133228701.1">
    <property type="nucleotide sequence ID" value="NZ_SOZE01000006.1"/>
</dbReference>
<dbReference type="GO" id="GO:0006352">
    <property type="term" value="P:DNA-templated transcription initiation"/>
    <property type="evidence" value="ECO:0007669"/>
    <property type="project" value="InterPro"/>
</dbReference>
<feature type="domain" description="RNA polymerase sigma factor 70 region 4 type 2" evidence="6">
    <location>
        <begin position="123"/>
        <end position="172"/>
    </location>
</feature>
<dbReference type="PANTHER" id="PTHR43133">
    <property type="entry name" value="RNA POLYMERASE ECF-TYPE SIGMA FACTO"/>
    <property type="match status" value="1"/>
</dbReference>
<dbReference type="NCBIfam" id="TIGR02985">
    <property type="entry name" value="Sig70_bacteroi1"/>
    <property type="match status" value="1"/>
</dbReference>
<dbReference type="InterPro" id="IPR013249">
    <property type="entry name" value="RNA_pol_sigma70_r4_t2"/>
</dbReference>
<dbReference type="Gene3D" id="1.10.10.10">
    <property type="entry name" value="Winged helix-like DNA-binding domain superfamily/Winged helix DNA-binding domain"/>
    <property type="match status" value="1"/>
</dbReference>
<dbReference type="EMBL" id="SOZE01000006">
    <property type="protein sequence ID" value="TFF38483.1"/>
    <property type="molecule type" value="Genomic_DNA"/>
</dbReference>
<evidence type="ECO:0000259" key="5">
    <source>
        <dbReference type="Pfam" id="PF04542"/>
    </source>
</evidence>
<evidence type="ECO:0000256" key="1">
    <source>
        <dbReference type="ARBA" id="ARBA00010641"/>
    </source>
</evidence>
<comment type="caution">
    <text evidence="7">The sequence shown here is derived from an EMBL/GenBank/DDBJ whole genome shotgun (WGS) entry which is preliminary data.</text>
</comment>
<name>A0A4Y8SHD1_9SPHI</name>
<dbReference type="GO" id="GO:0016987">
    <property type="term" value="F:sigma factor activity"/>
    <property type="evidence" value="ECO:0007669"/>
    <property type="project" value="UniProtKB-KW"/>
</dbReference>
<dbReference type="Pfam" id="PF04542">
    <property type="entry name" value="Sigma70_r2"/>
    <property type="match status" value="1"/>
</dbReference>
<dbReference type="InterPro" id="IPR013325">
    <property type="entry name" value="RNA_pol_sigma_r2"/>
</dbReference>
<reference evidence="7 8" key="1">
    <citation type="journal article" date="2017" name="Int. J. Syst. Evol. Microbiol.">
        <title>Mucilaginibacterpsychrotolerans sp. nov., isolated from peatlands.</title>
        <authorList>
            <person name="Deng Y."/>
            <person name="Shen L."/>
            <person name="Xu B."/>
            <person name="Liu Y."/>
            <person name="Gu Z."/>
            <person name="Liu H."/>
            <person name="Zhou Y."/>
        </authorList>
    </citation>
    <scope>NUCLEOTIDE SEQUENCE [LARGE SCALE GENOMIC DNA]</scope>
    <source>
        <strain evidence="7 8">NH7-4</strain>
    </source>
</reference>
<dbReference type="InterPro" id="IPR039425">
    <property type="entry name" value="RNA_pol_sigma-70-like"/>
</dbReference>
<dbReference type="OrthoDB" id="655312at2"/>
<dbReference type="Gene3D" id="1.10.1740.10">
    <property type="match status" value="1"/>
</dbReference>
<dbReference type="AlphaFoldDB" id="A0A4Y8SHD1"/>
<evidence type="ECO:0000256" key="2">
    <source>
        <dbReference type="ARBA" id="ARBA00023015"/>
    </source>
</evidence>
<dbReference type="GO" id="GO:0003677">
    <property type="term" value="F:DNA binding"/>
    <property type="evidence" value="ECO:0007669"/>
    <property type="project" value="InterPro"/>
</dbReference>
<keyword evidence="2" id="KW-0805">Transcription regulation</keyword>
<evidence type="ECO:0000313" key="8">
    <source>
        <dbReference type="Proteomes" id="UP000297540"/>
    </source>
</evidence>
<dbReference type="PANTHER" id="PTHR43133:SF46">
    <property type="entry name" value="RNA POLYMERASE SIGMA-70 FACTOR ECF SUBFAMILY"/>
    <property type="match status" value="1"/>
</dbReference>
<evidence type="ECO:0000256" key="4">
    <source>
        <dbReference type="ARBA" id="ARBA00023163"/>
    </source>
</evidence>
<evidence type="ECO:0000256" key="3">
    <source>
        <dbReference type="ARBA" id="ARBA00023082"/>
    </source>
</evidence>
<keyword evidence="4" id="KW-0804">Transcription</keyword>
<dbReference type="Pfam" id="PF08281">
    <property type="entry name" value="Sigma70_r4_2"/>
    <property type="match status" value="1"/>
</dbReference>
<comment type="similarity">
    <text evidence="1">Belongs to the sigma-70 factor family. ECF subfamily.</text>
</comment>
<gene>
    <name evidence="7" type="ORF">E2R66_08425</name>
</gene>
<dbReference type="InterPro" id="IPR014284">
    <property type="entry name" value="RNA_pol_sigma-70_dom"/>
</dbReference>
<dbReference type="InterPro" id="IPR036388">
    <property type="entry name" value="WH-like_DNA-bd_sf"/>
</dbReference>
<dbReference type="CDD" id="cd06171">
    <property type="entry name" value="Sigma70_r4"/>
    <property type="match status" value="1"/>
</dbReference>
<dbReference type="SUPFAM" id="SSF88659">
    <property type="entry name" value="Sigma3 and sigma4 domains of RNA polymerase sigma factors"/>
    <property type="match status" value="1"/>
</dbReference>
<organism evidence="7 8">
    <name type="scientific">Mucilaginibacter psychrotolerans</name>
    <dbReference type="NCBI Taxonomy" id="1524096"/>
    <lineage>
        <taxon>Bacteria</taxon>
        <taxon>Pseudomonadati</taxon>
        <taxon>Bacteroidota</taxon>
        <taxon>Sphingobacteriia</taxon>
        <taxon>Sphingobacteriales</taxon>
        <taxon>Sphingobacteriaceae</taxon>
        <taxon>Mucilaginibacter</taxon>
    </lineage>
</organism>
<proteinExistence type="inferred from homology"/>
<sequence>MASDNEHQLLINQLQQDNQLAFTQLYDLYSHRLYRNILRMVKDDNIAQELLQDLFLKIWEKRHSINPESSFKSYLYKIAENLVYGHFRGMAKDKRLIERLILSSTAFDTYAEEAIITKENQDLLKEAIESLPPQRKQVYTLCKLEGKSYEEVSLEMGIATSTIRNQIVQANKSLRDYLKSNDDLLIALIVAGLFRHIN</sequence>
<keyword evidence="8" id="KW-1185">Reference proteome</keyword>
<dbReference type="InterPro" id="IPR007627">
    <property type="entry name" value="RNA_pol_sigma70_r2"/>
</dbReference>